<accession>H2XLB0</accession>
<reference evidence="1" key="2">
    <citation type="journal article" date="2008" name="Genome Biol.">
        <title>Improved genome assembly and evidence-based global gene model set for the chordate Ciona intestinalis: new insight into intron and operon populations.</title>
        <authorList>
            <person name="Satou Y."/>
            <person name="Mineta K."/>
            <person name="Ogasawara M."/>
            <person name="Sasakura Y."/>
            <person name="Shoguchi E."/>
            <person name="Ueno K."/>
            <person name="Yamada L."/>
            <person name="Matsumoto J."/>
            <person name="Wasserscheid J."/>
            <person name="Dewar K."/>
            <person name="Wiley G.B."/>
            <person name="Macmil S.L."/>
            <person name="Roe B.A."/>
            <person name="Zeller R.W."/>
            <person name="Hastings K.E."/>
            <person name="Lemaire P."/>
            <person name="Lindquist E."/>
            <person name="Endo T."/>
            <person name="Hotta K."/>
            <person name="Inaba K."/>
        </authorList>
    </citation>
    <scope>NUCLEOTIDE SEQUENCE [LARGE SCALE GENOMIC DNA]</scope>
    <source>
        <strain evidence="1">wild type</strain>
    </source>
</reference>
<evidence type="ECO:0000313" key="1">
    <source>
        <dbReference type="Ensembl" id="ENSCINP00000030442.1"/>
    </source>
</evidence>
<organism evidence="1 2">
    <name type="scientific">Ciona intestinalis</name>
    <name type="common">Transparent sea squirt</name>
    <name type="synonym">Ascidia intestinalis</name>
    <dbReference type="NCBI Taxonomy" id="7719"/>
    <lineage>
        <taxon>Eukaryota</taxon>
        <taxon>Metazoa</taxon>
        <taxon>Chordata</taxon>
        <taxon>Tunicata</taxon>
        <taxon>Ascidiacea</taxon>
        <taxon>Phlebobranchia</taxon>
        <taxon>Cionidae</taxon>
        <taxon>Ciona</taxon>
    </lineage>
</organism>
<keyword evidence="2" id="KW-1185">Reference proteome</keyword>
<evidence type="ECO:0000313" key="2">
    <source>
        <dbReference type="Proteomes" id="UP000008144"/>
    </source>
</evidence>
<name>H2XLB0_CIOIN</name>
<protein>
    <submittedName>
        <fullName evidence="1">Uncharacterized protein</fullName>
    </submittedName>
</protein>
<reference evidence="2" key="1">
    <citation type="journal article" date="2002" name="Science">
        <title>The draft genome of Ciona intestinalis: insights into chordate and vertebrate origins.</title>
        <authorList>
            <person name="Dehal P."/>
            <person name="Satou Y."/>
            <person name="Campbell R.K."/>
            <person name="Chapman J."/>
            <person name="Degnan B."/>
            <person name="De Tomaso A."/>
            <person name="Davidson B."/>
            <person name="Di Gregorio A."/>
            <person name="Gelpke M."/>
            <person name="Goodstein D.M."/>
            <person name="Harafuji N."/>
            <person name="Hastings K.E."/>
            <person name="Ho I."/>
            <person name="Hotta K."/>
            <person name="Huang W."/>
            <person name="Kawashima T."/>
            <person name="Lemaire P."/>
            <person name="Martinez D."/>
            <person name="Meinertzhagen I.A."/>
            <person name="Necula S."/>
            <person name="Nonaka M."/>
            <person name="Putnam N."/>
            <person name="Rash S."/>
            <person name="Saiga H."/>
            <person name="Satake M."/>
            <person name="Terry A."/>
            <person name="Yamada L."/>
            <person name="Wang H.G."/>
            <person name="Awazu S."/>
            <person name="Azumi K."/>
            <person name="Boore J."/>
            <person name="Branno M."/>
            <person name="Chin-Bow S."/>
            <person name="DeSantis R."/>
            <person name="Doyle S."/>
            <person name="Francino P."/>
            <person name="Keys D.N."/>
            <person name="Haga S."/>
            <person name="Hayashi H."/>
            <person name="Hino K."/>
            <person name="Imai K.S."/>
            <person name="Inaba K."/>
            <person name="Kano S."/>
            <person name="Kobayashi K."/>
            <person name="Kobayashi M."/>
            <person name="Lee B.I."/>
            <person name="Makabe K.W."/>
            <person name="Manohar C."/>
            <person name="Matassi G."/>
            <person name="Medina M."/>
            <person name="Mochizuki Y."/>
            <person name="Mount S."/>
            <person name="Morishita T."/>
            <person name="Miura S."/>
            <person name="Nakayama A."/>
            <person name="Nishizaka S."/>
            <person name="Nomoto H."/>
            <person name="Ohta F."/>
            <person name="Oishi K."/>
            <person name="Rigoutsos I."/>
            <person name="Sano M."/>
            <person name="Sasaki A."/>
            <person name="Sasakura Y."/>
            <person name="Shoguchi E."/>
            <person name="Shin-i T."/>
            <person name="Spagnuolo A."/>
            <person name="Stainier D."/>
            <person name="Suzuki M.M."/>
            <person name="Tassy O."/>
            <person name="Takatori N."/>
            <person name="Tokuoka M."/>
            <person name="Yagi K."/>
            <person name="Yoshizaki F."/>
            <person name="Wada S."/>
            <person name="Zhang C."/>
            <person name="Hyatt P.D."/>
            <person name="Larimer F."/>
            <person name="Detter C."/>
            <person name="Doggett N."/>
            <person name="Glavina T."/>
            <person name="Hawkins T."/>
            <person name="Richardson P."/>
            <person name="Lucas S."/>
            <person name="Kohara Y."/>
            <person name="Levine M."/>
            <person name="Satoh N."/>
            <person name="Rokhsar D.S."/>
        </authorList>
    </citation>
    <scope>NUCLEOTIDE SEQUENCE [LARGE SCALE GENOMIC DNA]</scope>
</reference>
<dbReference type="HOGENOM" id="CLU_3244606_0_0_1"/>
<dbReference type="Ensembl" id="ENSCINT00000030451.1">
    <property type="protein sequence ID" value="ENSCINP00000030442.1"/>
    <property type="gene ID" value="ENSCING00000024690.1"/>
</dbReference>
<reference evidence="1" key="4">
    <citation type="submission" date="2025-09" db="UniProtKB">
        <authorList>
            <consortium name="Ensembl"/>
        </authorList>
    </citation>
    <scope>IDENTIFICATION</scope>
</reference>
<dbReference type="EMBL" id="EAAA01000687">
    <property type="status" value="NOT_ANNOTATED_CDS"/>
    <property type="molecule type" value="Genomic_DNA"/>
</dbReference>
<dbReference type="AlphaFoldDB" id="H2XLB0"/>
<dbReference type="Proteomes" id="UP000008144">
    <property type="component" value="Chromosome 11"/>
</dbReference>
<reference evidence="1" key="3">
    <citation type="submission" date="2025-08" db="UniProtKB">
        <authorList>
            <consortium name="Ensembl"/>
        </authorList>
    </citation>
    <scope>IDENTIFICATION</scope>
</reference>
<dbReference type="InParanoid" id="H2XLB0"/>
<proteinExistence type="predicted"/>
<sequence length="43" mass="4520">ETTLNVGIVFVTSGTEDTAVAGCAAVFISPSYFHALKFLVKKS</sequence>